<dbReference type="GeneID" id="85480097"/>
<evidence type="ECO:0000313" key="3">
    <source>
        <dbReference type="Proteomes" id="UP001243989"/>
    </source>
</evidence>
<gene>
    <name evidence="2" type="ORF">BDP81DRAFT_488001</name>
</gene>
<dbReference type="GO" id="GO:0016020">
    <property type="term" value="C:membrane"/>
    <property type="evidence" value="ECO:0007669"/>
    <property type="project" value="InterPro"/>
</dbReference>
<dbReference type="AlphaFoldDB" id="A0AAJ0EPG5"/>
<comment type="caution">
    <text evidence="2">The sequence shown here is derived from an EMBL/GenBank/DDBJ whole genome shotgun (WGS) entry which is preliminary data.</text>
</comment>
<protein>
    <submittedName>
        <fullName evidence="2">Uncharacterized protein</fullName>
    </submittedName>
</protein>
<sequence length="1233" mass="141258">MAAQGFEKQNDPISVAAGVGRNRKSFLSFGDKGLTASVGATGRLLRITQHFLGEKTGICLDDKRMLEPYYVSRRLADFLDRSLDESLGGIGPSIDALCSGRETEQDIVNNRWPTFTRPLRGDTSNKLRVSYMVFRGSEAKELTMKILQTLSLDTEVLIRDLDFVDGNNPFNEALSQTGSDESEVQTYTTCIAEGKTNNHVRWEHHSRKKHFVLHIHVLDQNSTTEFVKPDSKAEKSCYAPKSSYDLPDWKMFVEADGLIRRHKTVHLTNNHIIDSFLTRNLEYILSVCSIPVSEPDAEGIPAVALTCGDVDGHRVATAASFYAFQLLLLGMDRLKILHANLEKQHCTCDRDNMPIPSTAHPICMMKWRIERVCKGHMKWIFEKAISPKNQFRQFCPNHWTNGDDIDGWESSEWLPGKSLVDAPLQFLKAADFYKKLGKDMPEEPLRTARTAYMSWIRDLEKVEKSRKYAFPSYKPSDDRKPTKTFYLTDHALIWQAVKSWESTKLQSASVGGPENAGRYSANRLRENIVQRFATENPFLKNRMVAVKRSPTQTRFLLRSKDVALFRAKEEGLFKKTDTQWTNTLDCQKHHEGNDDTDWSDPRRFALAITMVQHGKLINFRTREELIDQALSALLSNSSFNGLFTGTYDERPGPATHEDNYATVIFEVPYILWKDYCPRVHGNPGDGTRRILDSQESRLKLMSQPIEGASNHLGNLKVHPAGPTEGRYHNDYWMKHNLPFNNVINDSNIVDLQDEWLYNEPAFFVNITNDGMGGHSDANANTNTEASSTANAHSANVRIMIDIPEHKPLKDKRPVGSLQVHDFPHDKENNSSCINTFAPNEEGEKAEMEQFFHRHKASSNFFTEETIAANTWTTGFHMAFFSAMDTHEMARQIIWHVERVAMGFRFEGDFFDRYWTCRFVVAEEEAKRNLIEFLQQDHMDQTQGSCEVKTGPWEQRKVLELMLFGSIIRRMAKSAGDILELAEGTVRDQKHRLDRRLDRLQRFQDSMGYQLPTSDDDSPVDYRSFLLTRNEFRKFLAHLQTIHGDFAKAMAIINHWLNRENDRQAERPRWTFKDESRYRSVLNKLLVTNLRGIQDLERNLTEMSNLAESIAKQLEYLSSHLEVMVNNQTQRNAEAIKLFTNTTAIFLPLGFATGMFSMSGTPDVQTVGRMFGLFGGVFIVGTLTILLVTKVNVNFAALIRRAWEELTRRAQARAPEDHERALWETRRNNARRTN</sequence>
<dbReference type="EMBL" id="JAHMHQ010000001">
    <property type="protein sequence ID" value="KAK1656448.1"/>
    <property type="molecule type" value="Genomic_DNA"/>
</dbReference>
<evidence type="ECO:0000313" key="2">
    <source>
        <dbReference type="EMBL" id="KAK1656448.1"/>
    </source>
</evidence>
<keyword evidence="1" id="KW-0812">Transmembrane</keyword>
<feature type="transmembrane region" description="Helical" evidence="1">
    <location>
        <begin position="1169"/>
        <end position="1187"/>
    </location>
</feature>
<evidence type="ECO:0000256" key="1">
    <source>
        <dbReference type="SAM" id="Phobius"/>
    </source>
</evidence>
<name>A0AAJ0EPG5_9PEZI</name>
<dbReference type="InterPro" id="IPR002523">
    <property type="entry name" value="MgTranspt_CorA/ZnTranspt_ZntB"/>
</dbReference>
<keyword evidence="3" id="KW-1185">Reference proteome</keyword>
<proteinExistence type="predicted"/>
<dbReference type="Proteomes" id="UP001243989">
    <property type="component" value="Unassembled WGS sequence"/>
</dbReference>
<dbReference type="Pfam" id="PF01544">
    <property type="entry name" value="CorA"/>
    <property type="match status" value="1"/>
</dbReference>
<dbReference type="GO" id="GO:0046873">
    <property type="term" value="F:metal ion transmembrane transporter activity"/>
    <property type="evidence" value="ECO:0007669"/>
    <property type="project" value="InterPro"/>
</dbReference>
<organism evidence="2 3">
    <name type="scientific">Colletotrichum phormii</name>
    <dbReference type="NCBI Taxonomy" id="359342"/>
    <lineage>
        <taxon>Eukaryota</taxon>
        <taxon>Fungi</taxon>
        <taxon>Dikarya</taxon>
        <taxon>Ascomycota</taxon>
        <taxon>Pezizomycotina</taxon>
        <taxon>Sordariomycetes</taxon>
        <taxon>Hypocreomycetidae</taxon>
        <taxon>Glomerellales</taxon>
        <taxon>Glomerellaceae</taxon>
        <taxon>Colletotrichum</taxon>
        <taxon>Colletotrichum acutatum species complex</taxon>
    </lineage>
</organism>
<keyword evidence="1" id="KW-0472">Membrane</keyword>
<accession>A0AAJ0EPG5</accession>
<keyword evidence="1" id="KW-1133">Transmembrane helix</keyword>
<dbReference type="Gene3D" id="1.20.58.340">
    <property type="entry name" value="Magnesium transport protein CorA, transmembrane region"/>
    <property type="match status" value="1"/>
</dbReference>
<dbReference type="RefSeq" id="XP_060452492.1">
    <property type="nucleotide sequence ID" value="XM_060595235.1"/>
</dbReference>
<reference evidence="2" key="1">
    <citation type="submission" date="2021-06" db="EMBL/GenBank/DDBJ databases">
        <title>Comparative genomics, transcriptomics and evolutionary studies reveal genomic signatures of adaptation to plant cell wall in hemibiotrophic fungi.</title>
        <authorList>
            <consortium name="DOE Joint Genome Institute"/>
            <person name="Baroncelli R."/>
            <person name="Diaz J.F."/>
            <person name="Benocci T."/>
            <person name="Peng M."/>
            <person name="Battaglia E."/>
            <person name="Haridas S."/>
            <person name="Andreopoulos W."/>
            <person name="Labutti K."/>
            <person name="Pangilinan J."/>
            <person name="Floch G.L."/>
            <person name="Makela M.R."/>
            <person name="Henrissat B."/>
            <person name="Grigoriev I.V."/>
            <person name="Crouch J.A."/>
            <person name="De Vries R.P."/>
            <person name="Sukno S.A."/>
            <person name="Thon M.R."/>
        </authorList>
    </citation>
    <scope>NUCLEOTIDE SEQUENCE</scope>
    <source>
        <strain evidence="2">CBS 102054</strain>
    </source>
</reference>